<gene>
    <name evidence="1" type="ORF">PVK06_048583</name>
</gene>
<organism evidence="1 2">
    <name type="scientific">Gossypium arboreum</name>
    <name type="common">Tree cotton</name>
    <name type="synonym">Gossypium nanking</name>
    <dbReference type="NCBI Taxonomy" id="29729"/>
    <lineage>
        <taxon>Eukaryota</taxon>
        <taxon>Viridiplantae</taxon>
        <taxon>Streptophyta</taxon>
        <taxon>Embryophyta</taxon>
        <taxon>Tracheophyta</taxon>
        <taxon>Spermatophyta</taxon>
        <taxon>Magnoliopsida</taxon>
        <taxon>eudicotyledons</taxon>
        <taxon>Gunneridae</taxon>
        <taxon>Pentapetalae</taxon>
        <taxon>rosids</taxon>
        <taxon>malvids</taxon>
        <taxon>Malvales</taxon>
        <taxon>Malvaceae</taxon>
        <taxon>Malvoideae</taxon>
        <taxon>Gossypium</taxon>
    </lineage>
</organism>
<protein>
    <recommendedName>
        <fullName evidence="3">MULE transposase domain-containing protein</fullName>
    </recommendedName>
</protein>
<dbReference type="Proteomes" id="UP001358586">
    <property type="component" value="Chromosome 13"/>
</dbReference>
<evidence type="ECO:0000313" key="2">
    <source>
        <dbReference type="Proteomes" id="UP001358586"/>
    </source>
</evidence>
<reference evidence="1 2" key="1">
    <citation type="submission" date="2023-03" db="EMBL/GenBank/DDBJ databases">
        <title>WGS of Gossypium arboreum.</title>
        <authorList>
            <person name="Yu D."/>
        </authorList>
    </citation>
    <scope>NUCLEOTIDE SEQUENCE [LARGE SCALE GENOMIC DNA]</scope>
    <source>
        <tissue evidence="1">Leaf</tissue>
    </source>
</reference>
<name>A0ABR0MGM6_GOSAR</name>
<keyword evidence="2" id="KW-1185">Reference proteome</keyword>
<sequence length="86" mass="10727">MKSKNFESWQFFLKNLRRHVVRQDNINIICDRSKGLLATIRHSRVPWRTIYCIRHIVVNIHKECRNKDWRREIMNMGYELEPRRFK</sequence>
<proteinExistence type="predicted"/>
<comment type="caution">
    <text evidence="1">The sequence shown here is derived from an EMBL/GenBank/DDBJ whole genome shotgun (WGS) entry which is preliminary data.</text>
</comment>
<accession>A0ABR0MGM6</accession>
<evidence type="ECO:0008006" key="3">
    <source>
        <dbReference type="Google" id="ProtNLM"/>
    </source>
</evidence>
<dbReference type="EMBL" id="JARKNE010000013">
    <property type="protein sequence ID" value="KAK5772301.1"/>
    <property type="molecule type" value="Genomic_DNA"/>
</dbReference>
<evidence type="ECO:0000313" key="1">
    <source>
        <dbReference type="EMBL" id="KAK5772301.1"/>
    </source>
</evidence>